<organism evidence="9 10">
    <name type="scientific">reindeer adenovirus 1</name>
    <dbReference type="NCBI Taxonomy" id="2885353"/>
    <lineage>
        <taxon>Viruses</taxon>
        <taxon>Varidnaviria</taxon>
        <taxon>Bamfordvirae</taxon>
        <taxon>Preplasmiviricota</taxon>
        <taxon>Polisuviricotina</taxon>
        <taxon>Pharingeaviricetes</taxon>
        <taxon>Rowavirales</taxon>
        <taxon>Adenoviridae</taxon>
        <taxon>Mastadenovirus</taxon>
        <taxon>Mastadenovirus tarandri</taxon>
    </lineage>
</organism>
<keyword evidence="6" id="KW-1035">Host cytoplasm</keyword>
<evidence type="ECO:0000256" key="2">
    <source>
        <dbReference type="ARBA" id="ARBA00004192"/>
    </source>
</evidence>
<protein>
    <submittedName>
        <fullName evidence="9">34K protein</fullName>
    </submittedName>
</protein>
<evidence type="ECO:0000313" key="10">
    <source>
        <dbReference type="Proteomes" id="UP001264104"/>
    </source>
</evidence>
<comment type="similarity">
    <text evidence="3">Belongs to the adenoviridae E4 30 to 34 kDa protein family.</text>
</comment>
<dbReference type="Pfam" id="PF04528">
    <property type="entry name" value="Adeno_E4_34"/>
    <property type="match status" value="1"/>
</dbReference>
<comment type="function">
    <text evidence="7">Plays a major role to prevent cellular inhibition of viral genome replication by nuclear bodies. Assembles an SCF-like E3 ubiquitin ligase complex based on the cellular proteins ELOB, ELOC, CUL5 and RBX1, in cooperation with viral E1B-55K. This viral RING-type ligase ubiquitinates cellular substrates prior to proteasomal degradation: p53/TP53, LIG4, MRE11-RAD50-NBS1 (MRN) complex, ITGA3, DAXX and BLM.</text>
</comment>
<dbReference type="Proteomes" id="UP001264104">
    <property type="component" value="Segment"/>
</dbReference>
<keyword evidence="4" id="KW-0244">Early protein</keyword>
<keyword evidence="10" id="KW-1185">Reference proteome</keyword>
<dbReference type="InterPro" id="IPR007615">
    <property type="entry name" value="Adenovirus_E4_30/34"/>
</dbReference>
<evidence type="ECO:0000256" key="3">
    <source>
        <dbReference type="ARBA" id="ARBA00006872"/>
    </source>
</evidence>
<evidence type="ECO:0000256" key="8">
    <source>
        <dbReference type="ARBA" id="ARBA00044760"/>
    </source>
</evidence>
<evidence type="ECO:0000313" key="9">
    <source>
        <dbReference type="EMBL" id="UDF05983.1"/>
    </source>
</evidence>
<evidence type="ECO:0000256" key="7">
    <source>
        <dbReference type="ARBA" id="ARBA00044723"/>
    </source>
</evidence>
<keyword evidence="5" id="KW-1048">Host nucleus</keyword>
<comment type="subcellular location">
    <subcellularLocation>
        <location evidence="2">Host cytoplasm</location>
    </subcellularLocation>
    <subcellularLocation>
        <location evidence="1">Host nucleus</location>
    </subcellularLocation>
</comment>
<dbReference type="GO" id="GO:0030430">
    <property type="term" value="C:host cell cytoplasm"/>
    <property type="evidence" value="ECO:0007669"/>
    <property type="project" value="UniProtKB-SubCell"/>
</dbReference>
<dbReference type="EMBL" id="MZ507556">
    <property type="protein sequence ID" value="UDF05983.1"/>
    <property type="molecule type" value="Genomic_DNA"/>
</dbReference>
<evidence type="ECO:0000256" key="6">
    <source>
        <dbReference type="ARBA" id="ARBA00023200"/>
    </source>
</evidence>
<evidence type="ECO:0000256" key="1">
    <source>
        <dbReference type="ARBA" id="ARBA00004147"/>
    </source>
</evidence>
<reference evidence="9 10" key="1">
    <citation type="submission" date="2021-07" db="EMBL/GenBank/DDBJ databases">
        <title>Novel adenovirus associated with necrotizing bronchiolitis in a captive reindeer (Rangifer tarandus).</title>
        <authorList>
            <person name="Dastjerdi A."/>
            <person name="Jeckel S."/>
            <person name="Davies H."/>
            <person name="Irving J."/>
            <person name="Lounge C."/>
            <person name="Plummer C."/>
            <person name="Vidovszky M.Z."/>
            <person name="Harrach B."/>
            <person name="Chantrey J."/>
            <person name="Williams J."/>
        </authorList>
    </citation>
    <scope>NUCLEOTIDE SEQUENCE [LARGE SCALE GENOMIC DNA]</scope>
    <source>
        <strain evidence="9 10">UK_2021</strain>
    </source>
</reference>
<comment type="subunit">
    <text evidence="8">Interacts with E1B-55k.</text>
</comment>
<evidence type="ECO:0000256" key="4">
    <source>
        <dbReference type="ARBA" id="ARBA00022518"/>
    </source>
</evidence>
<dbReference type="GO" id="GO:0042025">
    <property type="term" value="C:host cell nucleus"/>
    <property type="evidence" value="ECO:0007669"/>
    <property type="project" value="UniProtKB-SubCell"/>
</dbReference>
<proteinExistence type="inferred from homology"/>
<name>A0AAE9C1P4_9ADEN</name>
<sequence>MQEPVSICVARHHVVAKVRSCPDAAGFATMVHWPIPWKAIMPPEDSHLTSCLCHYCVSLVIPGKRRSYYVHGEEWLYIHCHCPNPKSLQCRSAGVYFKDLVQQCVRGAQFDRVYWYFRRELSKLSSVFMAYVGSVYVNKVHLIYFNSSFMIEEGNYIRRTPWGEHLWVKGNSCMYMVLICRSCNPLTEISVNCCLKRCKRKLQCMLKLAPKKVRKHLGMARTRDRYLERLARFREPVLFDRYDLSMLF</sequence>
<evidence type="ECO:0000256" key="5">
    <source>
        <dbReference type="ARBA" id="ARBA00022562"/>
    </source>
</evidence>
<accession>A0AAE9C1P4</accession>